<dbReference type="PROSITE" id="PS51186">
    <property type="entry name" value="GNAT"/>
    <property type="match status" value="1"/>
</dbReference>
<dbReference type="SUPFAM" id="SSF55729">
    <property type="entry name" value="Acyl-CoA N-acyltransferases (Nat)"/>
    <property type="match status" value="1"/>
</dbReference>
<keyword evidence="3" id="KW-1185">Reference proteome</keyword>
<name>A0A401VVN8_STREY</name>
<dbReference type="PANTHER" id="PTHR43441">
    <property type="entry name" value="RIBOSOMAL-PROTEIN-SERINE ACETYLTRANSFERASE"/>
    <property type="match status" value="1"/>
</dbReference>
<evidence type="ECO:0000313" key="3">
    <source>
        <dbReference type="Proteomes" id="UP000286746"/>
    </source>
</evidence>
<dbReference type="InterPro" id="IPR051908">
    <property type="entry name" value="Ribosomal_N-acetyltransferase"/>
</dbReference>
<evidence type="ECO:0000259" key="1">
    <source>
        <dbReference type="PROSITE" id="PS51186"/>
    </source>
</evidence>
<dbReference type="EMBL" id="BHZD01000001">
    <property type="protein sequence ID" value="GCD41135.1"/>
    <property type="molecule type" value="Genomic_DNA"/>
</dbReference>
<organism evidence="2 3">
    <name type="scientific">Streptomyces paromomycinus</name>
    <name type="common">Streptomyces rimosus subsp. paromomycinus</name>
    <dbReference type="NCBI Taxonomy" id="92743"/>
    <lineage>
        <taxon>Bacteria</taxon>
        <taxon>Bacillati</taxon>
        <taxon>Actinomycetota</taxon>
        <taxon>Actinomycetes</taxon>
        <taxon>Kitasatosporales</taxon>
        <taxon>Streptomycetaceae</taxon>
        <taxon>Streptomyces</taxon>
    </lineage>
</organism>
<dbReference type="Proteomes" id="UP000286746">
    <property type="component" value="Unassembled WGS sequence"/>
</dbReference>
<dbReference type="Gene3D" id="3.40.630.30">
    <property type="match status" value="1"/>
</dbReference>
<proteinExistence type="predicted"/>
<dbReference type="AlphaFoldDB" id="A0A401VVN8"/>
<gene>
    <name evidence="2" type="ORF">GKJPGBOP_00788</name>
</gene>
<evidence type="ECO:0000313" key="2">
    <source>
        <dbReference type="EMBL" id="GCD41135.1"/>
    </source>
</evidence>
<dbReference type="GO" id="GO:0008999">
    <property type="term" value="F:protein-N-terminal-alanine acetyltransferase activity"/>
    <property type="evidence" value="ECO:0007669"/>
    <property type="project" value="TreeGrafter"/>
</dbReference>
<dbReference type="PANTHER" id="PTHR43441:SF10">
    <property type="entry name" value="ACETYLTRANSFERASE"/>
    <property type="match status" value="1"/>
</dbReference>
<feature type="domain" description="N-acetyltransferase" evidence="1">
    <location>
        <begin position="18"/>
        <end position="187"/>
    </location>
</feature>
<reference evidence="2 3" key="1">
    <citation type="submission" date="2018-11" db="EMBL/GenBank/DDBJ databases">
        <title>Whole genome sequence of Streptomyces paromomycinus NBRC 15454(T).</title>
        <authorList>
            <person name="Komaki H."/>
            <person name="Tamura T."/>
        </authorList>
    </citation>
    <scope>NUCLEOTIDE SEQUENCE [LARGE SCALE GENOMIC DNA]</scope>
    <source>
        <strain evidence="2 3">NBRC 15454</strain>
    </source>
</reference>
<dbReference type="GO" id="GO:0005737">
    <property type="term" value="C:cytoplasm"/>
    <property type="evidence" value="ECO:0007669"/>
    <property type="project" value="TreeGrafter"/>
</dbReference>
<dbReference type="Pfam" id="PF13302">
    <property type="entry name" value="Acetyltransf_3"/>
    <property type="match status" value="1"/>
</dbReference>
<dbReference type="RefSeq" id="WP_125051860.1">
    <property type="nucleotide sequence ID" value="NZ_BHZD01000001.1"/>
</dbReference>
<comment type="caution">
    <text evidence="2">The sequence shown here is derived from an EMBL/GenBank/DDBJ whole genome shotgun (WGS) entry which is preliminary data.</text>
</comment>
<dbReference type="InterPro" id="IPR016181">
    <property type="entry name" value="Acyl_CoA_acyltransferase"/>
</dbReference>
<sequence>MHTTVLLRAAATPAAPALTLRPWTENDVAALIEAYRDPQLRRWASAPMESEADGLRWIEVERQGWAAGDRLAFAVLEAAPDAPPRLAGNVVLKNAVPGKPVAEVGYWTAAWARGRGVAPRALEALTAWSFDTFRADGLECLELLHQADNVASCRVAEKCGYAFDRILPASPPLYPLDGHLHLRRAAA</sequence>
<dbReference type="GO" id="GO:1990189">
    <property type="term" value="F:protein N-terminal-serine acetyltransferase activity"/>
    <property type="evidence" value="ECO:0007669"/>
    <property type="project" value="TreeGrafter"/>
</dbReference>
<accession>A0A401VVN8</accession>
<keyword evidence="2" id="KW-0808">Transferase</keyword>
<protein>
    <submittedName>
        <fullName evidence="2">Acetyltransferase</fullName>
    </submittedName>
</protein>
<dbReference type="InterPro" id="IPR000182">
    <property type="entry name" value="GNAT_dom"/>
</dbReference>